<evidence type="ECO:0008006" key="3">
    <source>
        <dbReference type="Google" id="ProtNLM"/>
    </source>
</evidence>
<organism evidence="1 2">
    <name type="scientific">Sinanodonta woodiana</name>
    <name type="common">Chinese pond mussel</name>
    <name type="synonym">Anodonta woodiana</name>
    <dbReference type="NCBI Taxonomy" id="1069815"/>
    <lineage>
        <taxon>Eukaryota</taxon>
        <taxon>Metazoa</taxon>
        <taxon>Spiralia</taxon>
        <taxon>Lophotrochozoa</taxon>
        <taxon>Mollusca</taxon>
        <taxon>Bivalvia</taxon>
        <taxon>Autobranchia</taxon>
        <taxon>Heteroconchia</taxon>
        <taxon>Palaeoheterodonta</taxon>
        <taxon>Unionida</taxon>
        <taxon>Unionoidea</taxon>
        <taxon>Unionidae</taxon>
        <taxon>Unioninae</taxon>
        <taxon>Sinanodonta</taxon>
    </lineage>
</organism>
<gene>
    <name evidence="1" type="ORF">ACJMK2_002924</name>
</gene>
<dbReference type="EMBL" id="JBJQND010000001">
    <property type="protein sequence ID" value="KAL3890643.1"/>
    <property type="molecule type" value="Genomic_DNA"/>
</dbReference>
<evidence type="ECO:0000313" key="1">
    <source>
        <dbReference type="EMBL" id="KAL3890643.1"/>
    </source>
</evidence>
<protein>
    <recommendedName>
        <fullName evidence="3">C-type lectin domain-containing protein</fullName>
    </recommendedName>
</protein>
<evidence type="ECO:0000313" key="2">
    <source>
        <dbReference type="Proteomes" id="UP001634394"/>
    </source>
</evidence>
<reference evidence="1 2" key="1">
    <citation type="submission" date="2024-11" db="EMBL/GenBank/DDBJ databases">
        <title>Chromosome-level genome assembly of the freshwater bivalve Anodonta woodiana.</title>
        <authorList>
            <person name="Chen X."/>
        </authorList>
    </citation>
    <scope>NUCLEOTIDE SEQUENCE [LARGE SCALE GENOMIC DNA]</scope>
    <source>
        <strain evidence="1">MN2024</strain>
        <tissue evidence="1">Gills</tissue>
    </source>
</reference>
<keyword evidence="2" id="KW-1185">Reference proteome</keyword>
<accession>A0ABD3XYY6</accession>
<proteinExistence type="predicted"/>
<sequence length="66" mass="7022">AEGFTWLGAKTGVDRIARYIGGSTIPANSPVWDRAEPSTPNNCIILAYNQNAAALLDEPCGVHISH</sequence>
<feature type="non-terminal residue" evidence="1">
    <location>
        <position position="66"/>
    </location>
</feature>
<name>A0ABD3XYY6_SINWO</name>
<dbReference type="Proteomes" id="UP001634394">
    <property type="component" value="Unassembled WGS sequence"/>
</dbReference>
<dbReference type="AlphaFoldDB" id="A0ABD3XYY6"/>
<feature type="non-terminal residue" evidence="1">
    <location>
        <position position="1"/>
    </location>
</feature>
<comment type="caution">
    <text evidence="1">The sequence shown here is derived from an EMBL/GenBank/DDBJ whole genome shotgun (WGS) entry which is preliminary data.</text>
</comment>